<dbReference type="Pfam" id="PF01391">
    <property type="entry name" value="Collagen"/>
    <property type="match status" value="1"/>
</dbReference>
<evidence type="ECO:0000256" key="1">
    <source>
        <dbReference type="SAM" id="MobiDB-lite"/>
    </source>
</evidence>
<protein>
    <submittedName>
        <fullName evidence="2">Uncharacterized protein</fullName>
    </submittedName>
</protein>
<evidence type="ECO:0000313" key="2">
    <source>
        <dbReference type="EMBL" id="KAK2118768.1"/>
    </source>
</evidence>
<comment type="caution">
    <text evidence="2">The sequence shown here is derived from an EMBL/GenBank/DDBJ whole genome shotgun (WGS) entry which is preliminary data.</text>
</comment>
<evidence type="ECO:0000313" key="3">
    <source>
        <dbReference type="Proteomes" id="UP001266305"/>
    </source>
</evidence>
<dbReference type="EMBL" id="JASSZA010000001">
    <property type="protein sequence ID" value="KAK2118768.1"/>
    <property type="molecule type" value="Genomic_DNA"/>
</dbReference>
<gene>
    <name evidence="2" type="ORF">P7K49_000154</name>
</gene>
<keyword evidence="3" id="KW-1185">Reference proteome</keyword>
<dbReference type="InterPro" id="IPR008160">
    <property type="entry name" value="Collagen"/>
</dbReference>
<dbReference type="Proteomes" id="UP001266305">
    <property type="component" value="Unassembled WGS sequence"/>
</dbReference>
<proteinExistence type="predicted"/>
<name>A0ABQ9WAV6_SAGOE</name>
<accession>A0ABQ9WAV6</accession>
<reference evidence="2 3" key="1">
    <citation type="submission" date="2023-05" db="EMBL/GenBank/DDBJ databases">
        <title>B98-5 Cell Line De Novo Hybrid Assembly: An Optical Mapping Approach.</title>
        <authorList>
            <person name="Kananen K."/>
            <person name="Auerbach J.A."/>
            <person name="Kautto E."/>
            <person name="Blachly J.S."/>
        </authorList>
    </citation>
    <scope>NUCLEOTIDE SEQUENCE [LARGE SCALE GENOMIC DNA]</scope>
    <source>
        <strain evidence="2">B95-8</strain>
        <tissue evidence="2">Cell line</tissue>
    </source>
</reference>
<organism evidence="2 3">
    <name type="scientific">Saguinus oedipus</name>
    <name type="common">Cotton-top tamarin</name>
    <name type="synonym">Oedipomidas oedipus</name>
    <dbReference type="NCBI Taxonomy" id="9490"/>
    <lineage>
        <taxon>Eukaryota</taxon>
        <taxon>Metazoa</taxon>
        <taxon>Chordata</taxon>
        <taxon>Craniata</taxon>
        <taxon>Vertebrata</taxon>
        <taxon>Euteleostomi</taxon>
        <taxon>Mammalia</taxon>
        <taxon>Eutheria</taxon>
        <taxon>Euarchontoglires</taxon>
        <taxon>Primates</taxon>
        <taxon>Haplorrhini</taxon>
        <taxon>Platyrrhini</taxon>
        <taxon>Cebidae</taxon>
        <taxon>Callitrichinae</taxon>
        <taxon>Saguinus</taxon>
    </lineage>
</organism>
<sequence length="170" mass="17760">MAPEPFVLVQKNSLDSSAPILDWPSCFAISVYCSESSREEERTPGEKGVPGIPGPQGSPGLPGEKGAKGEKGQAGPPGIGIPGLPGDKEALGCLEKKVTKASQDWMASLVSKEKQVSLGHLAPQAQLARKGNQAVMESQGQQERRVNQTAAGFAQIVSAKCHDGSERKGT</sequence>
<feature type="region of interest" description="Disordered" evidence="1">
    <location>
        <begin position="37"/>
        <end position="87"/>
    </location>
</feature>